<keyword evidence="7" id="KW-0833">Ubl conjugation pathway</keyword>
<evidence type="ECO:0000256" key="2">
    <source>
        <dbReference type="ARBA" id="ARBA00004127"/>
    </source>
</evidence>
<evidence type="ECO:0000313" key="13">
    <source>
        <dbReference type="EMBL" id="KAE8699126.1"/>
    </source>
</evidence>
<feature type="domain" description="SWEET-like" evidence="11">
    <location>
        <begin position="574"/>
        <end position="704"/>
    </location>
</feature>
<keyword evidence="14" id="KW-1185">Reference proteome</keyword>
<comment type="pathway">
    <text evidence="3">Protein modification; protein ubiquitination.</text>
</comment>
<evidence type="ECO:0000256" key="4">
    <source>
        <dbReference type="ARBA" id="ARBA00012483"/>
    </source>
</evidence>
<keyword evidence="6 10" id="KW-0812">Transmembrane</keyword>
<proteinExistence type="predicted"/>
<dbReference type="Pfam" id="PF25333">
    <property type="entry name" value="DUF2921_N"/>
    <property type="match status" value="3"/>
</dbReference>
<evidence type="ECO:0000256" key="10">
    <source>
        <dbReference type="SAM" id="Phobius"/>
    </source>
</evidence>
<keyword evidence="8 10" id="KW-1133">Transmembrane helix</keyword>
<protein>
    <recommendedName>
        <fullName evidence="4">RING-type E3 ubiquitin transferase</fullName>
        <ecNumber evidence="4">2.3.2.27</ecNumber>
    </recommendedName>
</protein>
<evidence type="ECO:0000256" key="5">
    <source>
        <dbReference type="ARBA" id="ARBA00022679"/>
    </source>
</evidence>
<evidence type="ECO:0000313" key="14">
    <source>
        <dbReference type="Proteomes" id="UP000436088"/>
    </source>
</evidence>
<dbReference type="EMBL" id="VEPZ02001042">
    <property type="protein sequence ID" value="KAE8699126.1"/>
    <property type="molecule type" value="Genomic_DNA"/>
</dbReference>
<dbReference type="InterPro" id="IPR021319">
    <property type="entry name" value="DUF2921"/>
</dbReference>
<feature type="domain" description="DUF2921" evidence="12">
    <location>
        <begin position="394"/>
        <end position="564"/>
    </location>
</feature>
<gene>
    <name evidence="13" type="ORF">F3Y22_tig00110592pilonHSYRG00004</name>
</gene>
<sequence length="806" mass="90240">MKPPEPPFYPRSHSKTHNFQPIPFLFVVIVFLLQIPKTISSIAAQIPLEYIQHCNDVVLASTAEPSALSSSPSLSHSLDFKIGYYSGGDFIFFQPNLATDVLKSATFHARFSQDYLDSNKSRIYKVNGKLVLQIPKSLVISSSGGGVLNPHRGLRRTFRIRGTKIPSVVDREMRRFSLGGFWSESTGRLCMIGSGMSNGNAGKFRTFNVVLKLNYSTSFNVSGCLISGVLQSLDSEHSSSYFEPVSILGVRSFGNYEFSLVDNGKESSCLSEGENLDVSKANGGLCSVIVHRRIRFGLEYEKDCDQVNCSSIIRDVKDAPSIMFFRQMKCVDEGKMLILLDFRNSSSISAFPPFDPNTTLIAEGAWDEKKNGVFGVACRVSNFRDSLSCSKNIAENKGNTYPNGDSIDMRFEMMLIDSKGAAAWGVANPLFVGDQPYKYQPYGLLPMSTVSAVHLSNNDSRLLNISYEISYSCRSSDGRILDRGFLISSEGVYDGHSGILCMVGCSQLQVRYENHSSIKNDSLDCDVLVTAQFSPLNSAEKYRVKGTIKSTRNKSDPLYFGPISLSSKSFYAGQAKESIWRMDLEITMVLISNTLACLFVGLQLFHVKKHPEVIPFISVLTLIVLTLGHMIPLLLNFEALFVPNHNQKQNAFLQSGGWLEVNEIIVRAVTMVAFLLQFRLLQLTWSERQSDESLKDLWEADRKIVFNMFSNSNRTALAASFYLGTTLVRLLPHGYDLYRAHSFSGYLDLSYMYANHKMDLYSTAWDIIIPSSGLLFSIFICLQQRFGGQCLLPKRFRTMRYMKKCL</sequence>
<feature type="transmembrane region" description="Helical" evidence="10">
    <location>
        <begin position="613"/>
        <end position="635"/>
    </location>
</feature>
<name>A0A6A3A5J5_HIBSY</name>
<evidence type="ECO:0000259" key="12">
    <source>
        <dbReference type="Pfam" id="PF25333"/>
    </source>
</evidence>
<feature type="domain" description="DUF2921" evidence="12">
    <location>
        <begin position="310"/>
        <end position="390"/>
    </location>
</feature>
<evidence type="ECO:0000256" key="8">
    <source>
        <dbReference type="ARBA" id="ARBA00022989"/>
    </source>
</evidence>
<evidence type="ECO:0000256" key="3">
    <source>
        <dbReference type="ARBA" id="ARBA00004906"/>
    </source>
</evidence>
<evidence type="ECO:0000259" key="11">
    <source>
        <dbReference type="Pfam" id="PF11145"/>
    </source>
</evidence>
<keyword evidence="5" id="KW-0808">Transferase</keyword>
<reference evidence="13" key="1">
    <citation type="submission" date="2019-09" db="EMBL/GenBank/DDBJ databases">
        <title>Draft genome information of white flower Hibiscus syriacus.</title>
        <authorList>
            <person name="Kim Y.-M."/>
        </authorList>
    </citation>
    <scope>NUCLEOTIDE SEQUENCE [LARGE SCALE GENOMIC DNA]</scope>
    <source>
        <strain evidence="13">YM2019G1</strain>
    </source>
</reference>
<dbReference type="PANTHER" id="PTHR33389:SF22">
    <property type="entry name" value="FAMILY PROTEIN, PUTATIVE (DUF2921)-RELATED"/>
    <property type="match status" value="1"/>
</dbReference>
<dbReference type="GO" id="GO:0061630">
    <property type="term" value="F:ubiquitin protein ligase activity"/>
    <property type="evidence" value="ECO:0007669"/>
    <property type="project" value="UniProtKB-EC"/>
</dbReference>
<dbReference type="Pfam" id="PF11145">
    <property type="entry name" value="DUF2921"/>
    <property type="match status" value="1"/>
</dbReference>
<dbReference type="EC" id="2.3.2.27" evidence="4"/>
<organism evidence="13 14">
    <name type="scientific">Hibiscus syriacus</name>
    <name type="common">Rose of Sharon</name>
    <dbReference type="NCBI Taxonomy" id="106335"/>
    <lineage>
        <taxon>Eukaryota</taxon>
        <taxon>Viridiplantae</taxon>
        <taxon>Streptophyta</taxon>
        <taxon>Embryophyta</taxon>
        <taxon>Tracheophyta</taxon>
        <taxon>Spermatophyta</taxon>
        <taxon>Magnoliopsida</taxon>
        <taxon>eudicotyledons</taxon>
        <taxon>Gunneridae</taxon>
        <taxon>Pentapetalae</taxon>
        <taxon>rosids</taxon>
        <taxon>malvids</taxon>
        <taxon>Malvales</taxon>
        <taxon>Malvaceae</taxon>
        <taxon>Malvoideae</taxon>
        <taxon>Hibiscus</taxon>
    </lineage>
</organism>
<comment type="subcellular location">
    <subcellularLocation>
        <location evidence="2">Endomembrane system</location>
        <topology evidence="2">Multi-pass membrane protein</topology>
    </subcellularLocation>
</comment>
<evidence type="ECO:0000256" key="1">
    <source>
        <dbReference type="ARBA" id="ARBA00000900"/>
    </source>
</evidence>
<keyword evidence="9 10" id="KW-0472">Membrane</keyword>
<evidence type="ECO:0000256" key="9">
    <source>
        <dbReference type="ARBA" id="ARBA00023136"/>
    </source>
</evidence>
<evidence type="ECO:0000256" key="7">
    <source>
        <dbReference type="ARBA" id="ARBA00022786"/>
    </source>
</evidence>
<dbReference type="AlphaFoldDB" id="A0A6A3A5J5"/>
<feature type="domain" description="DUF2921" evidence="12">
    <location>
        <begin position="52"/>
        <end position="246"/>
    </location>
</feature>
<comment type="catalytic activity">
    <reaction evidence="1">
        <text>S-ubiquitinyl-[E2 ubiquitin-conjugating enzyme]-L-cysteine + [acceptor protein]-L-lysine = [E2 ubiquitin-conjugating enzyme]-L-cysteine + N(6)-ubiquitinyl-[acceptor protein]-L-lysine.</text>
        <dbReference type="EC" id="2.3.2.27"/>
    </reaction>
</comment>
<dbReference type="Proteomes" id="UP000436088">
    <property type="component" value="Unassembled WGS sequence"/>
</dbReference>
<dbReference type="PANTHER" id="PTHR33389">
    <property type="entry name" value="FAMILY PROTEIN, PUTATIVE (DUF2921)-RELATED"/>
    <property type="match status" value="1"/>
</dbReference>
<evidence type="ECO:0000256" key="6">
    <source>
        <dbReference type="ARBA" id="ARBA00022692"/>
    </source>
</evidence>
<dbReference type="InterPro" id="IPR057425">
    <property type="entry name" value="DUF2921_N"/>
</dbReference>
<accession>A0A6A3A5J5</accession>
<comment type="caution">
    <text evidence="13">The sequence shown here is derived from an EMBL/GenBank/DDBJ whole genome shotgun (WGS) entry which is preliminary data.</text>
</comment>
<feature type="transmembrane region" description="Helical" evidence="10">
    <location>
        <begin position="586"/>
        <end position="606"/>
    </location>
</feature>
<dbReference type="GO" id="GO:0012505">
    <property type="term" value="C:endomembrane system"/>
    <property type="evidence" value="ECO:0007669"/>
    <property type="project" value="UniProtKB-SubCell"/>
</dbReference>